<keyword evidence="5 10" id="KW-0418">Kinase</keyword>
<feature type="domain" description="Histidine kinase" evidence="7">
    <location>
        <begin position="508"/>
        <end position="725"/>
    </location>
</feature>
<dbReference type="Pfam" id="PF00989">
    <property type="entry name" value="PAS"/>
    <property type="match status" value="1"/>
</dbReference>
<organism evidence="10 11">
    <name type="scientific">Spirosoma linguale (strain ATCC 33905 / DSM 74 / LMG 10896 / Claus 1)</name>
    <dbReference type="NCBI Taxonomy" id="504472"/>
    <lineage>
        <taxon>Bacteria</taxon>
        <taxon>Pseudomonadati</taxon>
        <taxon>Bacteroidota</taxon>
        <taxon>Cytophagia</taxon>
        <taxon>Cytophagales</taxon>
        <taxon>Cytophagaceae</taxon>
        <taxon>Spirosoma</taxon>
    </lineage>
</organism>
<dbReference type="Gene3D" id="3.30.450.20">
    <property type="entry name" value="PAS domain"/>
    <property type="match status" value="2"/>
</dbReference>
<name>D2QP94_SPILD</name>
<dbReference type="CDD" id="cd00075">
    <property type="entry name" value="HATPase"/>
    <property type="match status" value="1"/>
</dbReference>
<evidence type="ECO:0000256" key="3">
    <source>
        <dbReference type="ARBA" id="ARBA00022553"/>
    </source>
</evidence>
<dbReference type="InterPro" id="IPR013655">
    <property type="entry name" value="PAS_fold_3"/>
</dbReference>
<dbReference type="InterPro" id="IPR000014">
    <property type="entry name" value="PAS"/>
</dbReference>
<protein>
    <recommendedName>
        <fullName evidence="2">histidine kinase</fullName>
        <ecNumber evidence="2">2.7.13.3</ecNumber>
    </recommendedName>
</protein>
<dbReference type="PANTHER" id="PTHR43711">
    <property type="entry name" value="TWO-COMPONENT HISTIDINE KINASE"/>
    <property type="match status" value="1"/>
</dbReference>
<evidence type="ECO:0000259" key="9">
    <source>
        <dbReference type="PROSITE" id="PS50113"/>
    </source>
</evidence>
<sequence>MNTLVITCFNFSEYMKNSLSNKPVTPNAFFAPNLPGLFTLKGSIQEEETGSNLTISWISESAGNLLKMAGTEWHMGDSFKQRLLEFSNVDIAPIFSDFSKKGEGFYHLALESGYSIGLNLSQSPIGIIGQVHYPVNQQEKNFDRNQNVALSIRLNKVENQLQYTKLLLEQVTQLAGLDNWKFDSQQDRYIINTESSLSSVESLPASIRNKDDLTFHMLSAANDRTDTVIAEKTTQESKLIYQSLADKFKQVVFQIDLQGNWSFLNEAWERISGFTRAETLGRPFSDFMHTENGQLISHVFSENFHAKAGFDRITVDCLKKDGGTCSVELSVWLDRNHDGTITGYTGTIIYIAEQPKLHQSIFDGQTLLKEIAENINSIVWIRDPKELKFLYINSYFEKFTGYKIDQLRTDSNSIFKFIHPDDQPFLMQLYEMPTKKNLAIEFRIKLADQTYRWLEAKLLTLADTEGTIIHRMGIATDITEEKKKVESLQLALEQEKEINKLKSMFVSMVSHQFKTPLSTMQTSVDLINNYLQVPSDKSSSSIHRHLNIIQNEIKKYNNLINDMLILGKVEAGKVKVNLEQIDLVEFCKKIINAYFVDNLQGRKVELNHEKPSMFIFLDVSLMEHVLVNLLSNALKFSQKNPKIMLELLENEIVIKVVDEGIGISKNDVSYLFEDFYRASNTSAVPGSGLGLSIAKKFVELQQGTIHVESQLGLGSTFRVALPRNRSTN</sequence>
<dbReference type="eggNOG" id="COG2205">
    <property type="taxonomic scope" value="Bacteria"/>
</dbReference>
<dbReference type="Gene3D" id="3.30.565.10">
    <property type="entry name" value="Histidine kinase-like ATPase, C-terminal domain"/>
    <property type="match status" value="1"/>
</dbReference>
<dbReference type="CDD" id="cd00130">
    <property type="entry name" value="PAS"/>
    <property type="match status" value="2"/>
</dbReference>
<feature type="domain" description="PAS" evidence="8">
    <location>
        <begin position="364"/>
        <end position="437"/>
    </location>
</feature>
<dbReference type="InterPro" id="IPR004358">
    <property type="entry name" value="Sig_transdc_His_kin-like_C"/>
</dbReference>
<dbReference type="PRINTS" id="PR00344">
    <property type="entry name" value="BCTRLSENSOR"/>
</dbReference>
<dbReference type="InterPro" id="IPR035965">
    <property type="entry name" value="PAS-like_dom_sf"/>
</dbReference>
<dbReference type="Pfam" id="PF02518">
    <property type="entry name" value="HATPase_c"/>
    <property type="match status" value="1"/>
</dbReference>
<proteinExistence type="predicted"/>
<evidence type="ECO:0000256" key="5">
    <source>
        <dbReference type="ARBA" id="ARBA00022777"/>
    </source>
</evidence>
<evidence type="ECO:0000256" key="4">
    <source>
        <dbReference type="ARBA" id="ARBA00022679"/>
    </source>
</evidence>
<dbReference type="Pfam" id="PF00512">
    <property type="entry name" value="HisKA"/>
    <property type="match status" value="1"/>
</dbReference>
<gene>
    <name evidence="10" type="ordered locus">Slin_3394</name>
</gene>
<dbReference type="AlphaFoldDB" id="D2QP94"/>
<dbReference type="Pfam" id="PF08447">
    <property type="entry name" value="PAS_3"/>
    <property type="match status" value="1"/>
</dbReference>
<evidence type="ECO:0000256" key="6">
    <source>
        <dbReference type="ARBA" id="ARBA00023012"/>
    </source>
</evidence>
<keyword evidence="11" id="KW-1185">Reference proteome</keyword>
<dbReference type="Proteomes" id="UP000002028">
    <property type="component" value="Chromosome"/>
</dbReference>
<dbReference type="InterPro" id="IPR003594">
    <property type="entry name" value="HATPase_dom"/>
</dbReference>
<dbReference type="PROSITE" id="PS50112">
    <property type="entry name" value="PAS"/>
    <property type="match status" value="2"/>
</dbReference>
<dbReference type="SMART" id="SM00388">
    <property type="entry name" value="HisKA"/>
    <property type="match status" value="1"/>
</dbReference>
<dbReference type="SMART" id="SM00086">
    <property type="entry name" value="PAC"/>
    <property type="match status" value="2"/>
</dbReference>
<dbReference type="SMART" id="SM00387">
    <property type="entry name" value="HATPase_c"/>
    <property type="match status" value="1"/>
</dbReference>
<keyword evidence="6" id="KW-0902">Two-component regulatory system</keyword>
<dbReference type="NCBIfam" id="TIGR00229">
    <property type="entry name" value="sensory_box"/>
    <property type="match status" value="2"/>
</dbReference>
<feature type="domain" description="PAS" evidence="8">
    <location>
        <begin position="237"/>
        <end position="307"/>
    </location>
</feature>
<dbReference type="InterPro" id="IPR036890">
    <property type="entry name" value="HATPase_C_sf"/>
</dbReference>
<dbReference type="InterPro" id="IPR000700">
    <property type="entry name" value="PAS-assoc_C"/>
</dbReference>
<dbReference type="GO" id="GO:0000155">
    <property type="term" value="F:phosphorelay sensor kinase activity"/>
    <property type="evidence" value="ECO:0007669"/>
    <property type="project" value="InterPro"/>
</dbReference>
<evidence type="ECO:0000256" key="1">
    <source>
        <dbReference type="ARBA" id="ARBA00000085"/>
    </source>
</evidence>
<keyword evidence="3" id="KW-0597">Phosphoprotein</keyword>
<dbReference type="SUPFAM" id="SSF47384">
    <property type="entry name" value="Homodimeric domain of signal transducing histidine kinase"/>
    <property type="match status" value="1"/>
</dbReference>
<dbReference type="InterPro" id="IPR005467">
    <property type="entry name" value="His_kinase_dom"/>
</dbReference>
<dbReference type="EC" id="2.7.13.3" evidence="2"/>
<dbReference type="InterPro" id="IPR013767">
    <property type="entry name" value="PAS_fold"/>
</dbReference>
<dbReference type="SMART" id="SM00091">
    <property type="entry name" value="PAS"/>
    <property type="match status" value="2"/>
</dbReference>
<dbReference type="PROSITE" id="PS50113">
    <property type="entry name" value="PAC"/>
    <property type="match status" value="1"/>
</dbReference>
<dbReference type="CDD" id="cd00082">
    <property type="entry name" value="HisKA"/>
    <property type="match status" value="1"/>
</dbReference>
<evidence type="ECO:0000313" key="11">
    <source>
        <dbReference type="Proteomes" id="UP000002028"/>
    </source>
</evidence>
<evidence type="ECO:0000313" key="10">
    <source>
        <dbReference type="EMBL" id="ADB39402.1"/>
    </source>
</evidence>
<dbReference type="FunFam" id="3.30.565.10:FF:000006">
    <property type="entry name" value="Sensor histidine kinase WalK"/>
    <property type="match status" value="1"/>
</dbReference>
<dbReference type="Gene3D" id="1.10.287.130">
    <property type="match status" value="1"/>
</dbReference>
<dbReference type="HOGENOM" id="CLU_380306_0_0_10"/>
<dbReference type="GO" id="GO:0006355">
    <property type="term" value="P:regulation of DNA-templated transcription"/>
    <property type="evidence" value="ECO:0007669"/>
    <property type="project" value="InterPro"/>
</dbReference>
<dbReference type="EMBL" id="CP001769">
    <property type="protein sequence ID" value="ADB39402.1"/>
    <property type="molecule type" value="Genomic_DNA"/>
</dbReference>
<comment type="catalytic activity">
    <reaction evidence="1">
        <text>ATP + protein L-histidine = ADP + protein N-phospho-L-histidine.</text>
        <dbReference type="EC" id="2.7.13.3"/>
    </reaction>
</comment>
<accession>D2QP94</accession>
<evidence type="ECO:0000256" key="2">
    <source>
        <dbReference type="ARBA" id="ARBA00012438"/>
    </source>
</evidence>
<dbReference type="InterPro" id="IPR001610">
    <property type="entry name" value="PAC"/>
</dbReference>
<keyword evidence="4" id="KW-0808">Transferase</keyword>
<dbReference type="InterPro" id="IPR003661">
    <property type="entry name" value="HisK_dim/P_dom"/>
</dbReference>
<feature type="domain" description="PAC" evidence="9">
    <location>
        <begin position="438"/>
        <end position="490"/>
    </location>
</feature>
<dbReference type="STRING" id="504472.Slin_3394"/>
<dbReference type="PANTHER" id="PTHR43711:SF26">
    <property type="entry name" value="SENSOR HISTIDINE KINASE RCSC"/>
    <property type="match status" value="1"/>
</dbReference>
<dbReference type="InterPro" id="IPR036097">
    <property type="entry name" value="HisK_dim/P_sf"/>
</dbReference>
<evidence type="ECO:0000259" key="7">
    <source>
        <dbReference type="PROSITE" id="PS50109"/>
    </source>
</evidence>
<dbReference type="SUPFAM" id="SSF55785">
    <property type="entry name" value="PYP-like sensor domain (PAS domain)"/>
    <property type="match status" value="2"/>
</dbReference>
<dbReference type="SUPFAM" id="SSF55874">
    <property type="entry name" value="ATPase domain of HSP90 chaperone/DNA topoisomerase II/histidine kinase"/>
    <property type="match status" value="1"/>
</dbReference>
<evidence type="ECO:0000259" key="8">
    <source>
        <dbReference type="PROSITE" id="PS50112"/>
    </source>
</evidence>
<dbReference type="KEGG" id="sli:Slin_3394"/>
<dbReference type="InterPro" id="IPR050736">
    <property type="entry name" value="Sensor_HK_Regulatory"/>
</dbReference>
<dbReference type="eggNOG" id="COG2202">
    <property type="taxonomic scope" value="Bacteria"/>
</dbReference>
<dbReference type="PROSITE" id="PS50109">
    <property type="entry name" value="HIS_KIN"/>
    <property type="match status" value="1"/>
</dbReference>
<reference evidence="10 11" key="1">
    <citation type="journal article" date="2010" name="Stand. Genomic Sci.">
        <title>Complete genome sequence of Spirosoma linguale type strain (1).</title>
        <authorList>
            <person name="Lail K."/>
            <person name="Sikorski J."/>
            <person name="Saunders E."/>
            <person name="Lapidus A."/>
            <person name="Glavina Del Rio T."/>
            <person name="Copeland A."/>
            <person name="Tice H."/>
            <person name="Cheng J.-F."/>
            <person name="Lucas S."/>
            <person name="Nolan M."/>
            <person name="Bruce D."/>
            <person name="Goodwin L."/>
            <person name="Pitluck S."/>
            <person name="Ivanova N."/>
            <person name="Mavromatis K."/>
            <person name="Ovchinnikova G."/>
            <person name="Pati A."/>
            <person name="Chen A."/>
            <person name="Palaniappan K."/>
            <person name="Land M."/>
            <person name="Hauser L."/>
            <person name="Chang Y.-J."/>
            <person name="Jeffries C.D."/>
            <person name="Chain P."/>
            <person name="Brettin T."/>
            <person name="Detter J.C."/>
            <person name="Schuetze A."/>
            <person name="Rohde M."/>
            <person name="Tindall B.J."/>
            <person name="Goeker M."/>
            <person name="Bristow J."/>
            <person name="Eisen J.A."/>
            <person name="Markowitz V."/>
            <person name="Hugenholtz P."/>
            <person name="Kyrpides N.C."/>
            <person name="Klenk H.-P."/>
            <person name="Chen F."/>
        </authorList>
    </citation>
    <scope>NUCLEOTIDE SEQUENCE [LARGE SCALE GENOMIC DNA]</scope>
    <source>
        <strain evidence="11">ATCC 33905 / DSM 74 / LMG 10896 / Claus 1</strain>
    </source>
</reference>